<sequence length="71" mass="8362">MSVVAIVAQPEITTGGKQRIVYDFLHLMWLEWTMFALTPAPAYPLTSVLRLCFHHQHLDGHRILRRWTFKD</sequence>
<accession>A0A225VIW7</accession>
<evidence type="ECO:0000313" key="1">
    <source>
        <dbReference type="EMBL" id="OWZ04798.1"/>
    </source>
</evidence>
<dbReference type="Proteomes" id="UP000198211">
    <property type="component" value="Unassembled WGS sequence"/>
</dbReference>
<proteinExistence type="predicted"/>
<dbReference type="AlphaFoldDB" id="A0A225VIW7"/>
<dbReference type="EMBL" id="NBNE01004766">
    <property type="protein sequence ID" value="OWZ04798.1"/>
    <property type="molecule type" value="Genomic_DNA"/>
</dbReference>
<organism evidence="1 2">
    <name type="scientific">Phytophthora megakarya</name>
    <dbReference type="NCBI Taxonomy" id="4795"/>
    <lineage>
        <taxon>Eukaryota</taxon>
        <taxon>Sar</taxon>
        <taxon>Stramenopiles</taxon>
        <taxon>Oomycota</taxon>
        <taxon>Peronosporomycetes</taxon>
        <taxon>Peronosporales</taxon>
        <taxon>Peronosporaceae</taxon>
        <taxon>Phytophthora</taxon>
    </lineage>
</organism>
<comment type="caution">
    <text evidence="1">The sequence shown here is derived from an EMBL/GenBank/DDBJ whole genome shotgun (WGS) entry which is preliminary data.</text>
</comment>
<evidence type="ECO:0000313" key="2">
    <source>
        <dbReference type="Proteomes" id="UP000198211"/>
    </source>
</evidence>
<keyword evidence="2" id="KW-1185">Reference proteome</keyword>
<name>A0A225VIW7_9STRA</name>
<reference evidence="2" key="1">
    <citation type="submission" date="2017-03" db="EMBL/GenBank/DDBJ databases">
        <title>Phytopthora megakarya and P. palmivora, two closely related causual agents of cacao black pod achieved similar genome size and gene model numbers by different mechanisms.</title>
        <authorList>
            <person name="Ali S."/>
            <person name="Shao J."/>
            <person name="Larry D.J."/>
            <person name="Kronmiller B."/>
            <person name="Shen D."/>
            <person name="Strem M.D."/>
            <person name="Melnick R.L."/>
            <person name="Guiltinan M.J."/>
            <person name="Tyler B.M."/>
            <person name="Meinhardt L.W."/>
            <person name="Bailey B.A."/>
        </authorList>
    </citation>
    <scope>NUCLEOTIDE SEQUENCE [LARGE SCALE GENOMIC DNA]</scope>
    <source>
        <strain evidence="2">zdho120</strain>
    </source>
</reference>
<gene>
    <name evidence="1" type="ORF">PHMEG_00023236</name>
</gene>
<protein>
    <submittedName>
        <fullName evidence="1">Uncharacterized protein</fullName>
    </submittedName>
</protein>